<dbReference type="InterPro" id="IPR036551">
    <property type="entry name" value="Flavin_trans-like"/>
</dbReference>
<keyword evidence="5" id="KW-1185">Reference proteome</keyword>
<evidence type="ECO:0000313" key="4">
    <source>
        <dbReference type="EMBL" id="SEH12281.1"/>
    </source>
</evidence>
<dbReference type="Pfam" id="PF02441">
    <property type="entry name" value="Flavoprotein"/>
    <property type="match status" value="1"/>
</dbReference>
<dbReference type="GO" id="GO:0015937">
    <property type="term" value="P:coenzyme A biosynthetic process"/>
    <property type="evidence" value="ECO:0007669"/>
    <property type="project" value="TreeGrafter"/>
</dbReference>
<reference evidence="5" key="1">
    <citation type="submission" date="2016-10" db="EMBL/GenBank/DDBJ databases">
        <authorList>
            <person name="Varghese N."/>
            <person name="Submissions S."/>
        </authorList>
    </citation>
    <scope>NUCLEOTIDE SEQUENCE [LARGE SCALE GENOMIC DNA]</scope>
    <source>
        <strain evidence="5">ATCC 35263</strain>
    </source>
</reference>
<dbReference type="STRING" id="29539.SAMN02745716_1041"/>
<organism evidence="4 5">
    <name type="scientific">Thermoleophilum album</name>
    <dbReference type="NCBI Taxonomy" id="29539"/>
    <lineage>
        <taxon>Bacteria</taxon>
        <taxon>Bacillati</taxon>
        <taxon>Actinomycetota</taxon>
        <taxon>Thermoleophilia</taxon>
        <taxon>Thermoleophilales</taxon>
        <taxon>Thermoleophilaceae</taxon>
        <taxon>Thermoleophilum</taxon>
    </lineage>
</organism>
<dbReference type="Gene3D" id="3.40.50.1950">
    <property type="entry name" value="Flavin prenyltransferase-like"/>
    <property type="match status" value="1"/>
</dbReference>
<dbReference type="SUPFAM" id="SSF52507">
    <property type="entry name" value="Homo-oligomeric flavin-containing Cys decarboxylases, HFCD"/>
    <property type="match status" value="1"/>
</dbReference>
<evidence type="ECO:0000256" key="2">
    <source>
        <dbReference type="SAM" id="Phobius"/>
    </source>
</evidence>
<evidence type="ECO:0000256" key="1">
    <source>
        <dbReference type="SAM" id="MobiDB-lite"/>
    </source>
</evidence>
<keyword evidence="2" id="KW-0812">Transmembrane</keyword>
<sequence length="226" mass="23403">MSRNSAVAAPRRSRPERRRRIPARKPAVDELANVPRKLPIRRLVVACSGGIGAALLPAWGAWLRATYGLELRFALTRAAAELVSPRALSAIAGAPTIVDGRDRGAIPAHLRLARFGEALVIAPATANLVAKLACGIADDLVSTLALCFAGPTVVVPGLPPGAIGKPSVQRNLARLRRDGFHVAPLAVGPSAASGEGGLGAMLDLPAFVRFLASACGDASDRVGEPR</sequence>
<dbReference type="GO" id="GO:0010181">
    <property type="term" value="F:FMN binding"/>
    <property type="evidence" value="ECO:0007669"/>
    <property type="project" value="TreeGrafter"/>
</dbReference>
<dbReference type="InterPro" id="IPR003382">
    <property type="entry name" value="Flavoprotein"/>
</dbReference>
<dbReference type="PANTHER" id="PTHR14359">
    <property type="entry name" value="HOMO-OLIGOMERIC FLAVIN CONTAINING CYS DECARBOXYLASE FAMILY"/>
    <property type="match status" value="1"/>
</dbReference>
<feature type="region of interest" description="Disordered" evidence="1">
    <location>
        <begin position="1"/>
        <end position="22"/>
    </location>
</feature>
<protein>
    <submittedName>
        <fullName evidence="4">Flavoprotein</fullName>
    </submittedName>
</protein>
<keyword evidence="2" id="KW-1133">Transmembrane helix</keyword>
<dbReference type="Proteomes" id="UP000222056">
    <property type="component" value="Unassembled WGS sequence"/>
</dbReference>
<feature type="compositionally biased region" description="Basic residues" evidence="1">
    <location>
        <begin position="11"/>
        <end position="22"/>
    </location>
</feature>
<proteinExistence type="predicted"/>
<feature type="compositionally biased region" description="Low complexity" evidence="1">
    <location>
        <begin position="1"/>
        <end position="10"/>
    </location>
</feature>
<evidence type="ECO:0000313" key="5">
    <source>
        <dbReference type="Proteomes" id="UP000222056"/>
    </source>
</evidence>
<feature type="transmembrane region" description="Helical" evidence="2">
    <location>
        <begin position="43"/>
        <end position="62"/>
    </location>
</feature>
<dbReference type="AlphaFoldDB" id="A0A1H6FMY9"/>
<dbReference type="GO" id="GO:0004633">
    <property type="term" value="F:phosphopantothenoylcysteine decarboxylase activity"/>
    <property type="evidence" value="ECO:0007669"/>
    <property type="project" value="TreeGrafter"/>
</dbReference>
<dbReference type="PANTHER" id="PTHR14359:SF6">
    <property type="entry name" value="PHOSPHOPANTOTHENOYLCYSTEINE DECARBOXYLASE"/>
    <property type="match status" value="1"/>
</dbReference>
<gene>
    <name evidence="4" type="ORF">SAMN02745716_1041</name>
</gene>
<evidence type="ECO:0000259" key="3">
    <source>
        <dbReference type="Pfam" id="PF02441"/>
    </source>
</evidence>
<keyword evidence="2" id="KW-0472">Membrane</keyword>
<feature type="domain" description="Flavoprotein" evidence="3">
    <location>
        <begin position="42"/>
        <end position="203"/>
    </location>
</feature>
<accession>A0A1H6FMY9</accession>
<name>A0A1H6FMY9_THEAL</name>
<dbReference type="EMBL" id="FNWJ01000001">
    <property type="protein sequence ID" value="SEH12281.1"/>
    <property type="molecule type" value="Genomic_DNA"/>
</dbReference>
<dbReference type="GO" id="GO:0071513">
    <property type="term" value="C:phosphopantothenoylcysteine decarboxylase complex"/>
    <property type="evidence" value="ECO:0007669"/>
    <property type="project" value="TreeGrafter"/>
</dbReference>